<evidence type="ECO:0000259" key="7">
    <source>
        <dbReference type="Pfam" id="PF22770"/>
    </source>
</evidence>
<dbReference type="OrthoDB" id="442863at2759"/>
<evidence type="ECO:0000256" key="4">
    <source>
        <dbReference type="SAM" id="Coils"/>
    </source>
</evidence>
<dbReference type="InterPro" id="IPR012590">
    <property type="entry name" value="POPLD_dom"/>
</dbReference>
<dbReference type="EMBL" id="OV725080">
    <property type="protein sequence ID" value="CAH1398627.1"/>
    <property type="molecule type" value="Genomic_DNA"/>
</dbReference>
<sequence>MKTSSEKPDFDSLLGGDVKIPQSVSIKPFIRARMDEIEALTQLIETPSNNILLKQKFPKHMRRRAMSQNVKRIPKRLREHHIDMREKSGIREVPIKRPRRKYRRRPQNLLSDYNRRQKEFIWLETHIWHAKRFHMVEKWGYKLADFPNDKSYRACYRATTKHCLIQDISFYCCIELSGLLNDILEGMEKHTSSECGLTFCSKYIQSGKTEGHVTFFKSGRYPYGAIGEINYIWQPCSQISETDTLVLWLWCHPSYYSEILEELIKSYGLDQNEENQNLDFMEEDDTKTVEDIKLEIKNIPFGKCPTYHSRINSVKMVLLKDTLNCFRLTGPLSQALLTSCFKEIDLSKRTVCDWSMQFKDKIDIFKKQLLFWEKMKNITHPGQLPPNLVFGLLAVDPRLTMPHHKNKAVGNISDFSCQSLHSIEEGLSYSPIWSSKVRDEVSASKLSTQRLNELRSEKLIPGIEVELNNENINNFPAVPCLFIHRPGTHMDGKPTGYSSGWDIIVPAGYGQPVWLGLVMHGGRAGGLKETASISREAGILYQHPDTAAGKLEDEHRKNELTKIFFRIPPAKRPNYIKLGFPTPFNCPWNILIRDWTDGEHESFFVLRNIKQLICLKNKLMKIRNKLSFEPTMTSALVGVMITLKGKGSLDNNAYICIPTKSDLETLKADPDFSGPVEEKHRDVFKENRKSALEDHQKLLRKLTRKRRKERKQVEKVNECSKSDEIISEHSEIMKRLWLPECTTIKEYDCRTVVGFVTNGDFSFTNAKSSGVGYICLKGLLALFQLLEEFEKNRYVLVRNHNSNQYRFAAINIIC</sequence>
<feature type="domain" description="POP1 C-terminal" evidence="7">
    <location>
        <begin position="635"/>
        <end position="813"/>
    </location>
</feature>
<evidence type="ECO:0000259" key="5">
    <source>
        <dbReference type="Pfam" id="PF06978"/>
    </source>
</evidence>
<evidence type="ECO:0000256" key="2">
    <source>
        <dbReference type="ARBA" id="ARBA00022694"/>
    </source>
</evidence>
<feature type="coiled-coil region" evidence="4">
    <location>
        <begin position="685"/>
        <end position="719"/>
    </location>
</feature>
<evidence type="ECO:0000313" key="8">
    <source>
        <dbReference type="EMBL" id="CAH1398627.1"/>
    </source>
</evidence>
<comment type="subcellular location">
    <subcellularLocation>
        <location evidence="1">Nucleus</location>
    </subcellularLocation>
</comment>
<evidence type="ECO:0000313" key="9">
    <source>
        <dbReference type="Proteomes" id="UP001152798"/>
    </source>
</evidence>
<keyword evidence="4" id="KW-0175">Coiled coil</keyword>
<dbReference type="GO" id="GO:0000172">
    <property type="term" value="C:ribonuclease MRP complex"/>
    <property type="evidence" value="ECO:0007669"/>
    <property type="project" value="InterPro"/>
</dbReference>
<name>A0A9P0HB54_NEZVI</name>
<evidence type="ECO:0000259" key="6">
    <source>
        <dbReference type="Pfam" id="PF08170"/>
    </source>
</evidence>
<proteinExistence type="predicted"/>
<dbReference type="PANTHER" id="PTHR22731:SF3">
    <property type="entry name" value="RIBONUCLEASES P_MRP PROTEIN SUBUNIT POP1"/>
    <property type="match status" value="1"/>
</dbReference>
<keyword evidence="2" id="KW-0819">tRNA processing</keyword>
<dbReference type="GO" id="GO:0001682">
    <property type="term" value="P:tRNA 5'-leader removal"/>
    <property type="evidence" value="ECO:0007669"/>
    <property type="project" value="InterPro"/>
</dbReference>
<dbReference type="AlphaFoldDB" id="A0A9P0HB54"/>
<evidence type="ECO:0000256" key="3">
    <source>
        <dbReference type="ARBA" id="ARBA00023242"/>
    </source>
</evidence>
<keyword evidence="3" id="KW-0539">Nucleus</keyword>
<dbReference type="Pfam" id="PF08170">
    <property type="entry name" value="POPLD"/>
    <property type="match status" value="1"/>
</dbReference>
<dbReference type="PANTHER" id="PTHR22731">
    <property type="entry name" value="RIBONUCLEASES P/MRP PROTEIN SUBUNIT POP1"/>
    <property type="match status" value="1"/>
</dbReference>
<keyword evidence="9" id="KW-1185">Reference proteome</keyword>
<dbReference type="InterPro" id="IPR055079">
    <property type="entry name" value="POP1_C"/>
</dbReference>
<dbReference type="InterPro" id="IPR039182">
    <property type="entry name" value="Pop1"/>
</dbReference>
<dbReference type="Pfam" id="PF06978">
    <property type="entry name" value="POP1_N"/>
    <property type="match status" value="2"/>
</dbReference>
<evidence type="ECO:0000256" key="1">
    <source>
        <dbReference type="ARBA" id="ARBA00004123"/>
    </source>
</evidence>
<accession>A0A9P0HB54</accession>
<dbReference type="Proteomes" id="UP001152798">
    <property type="component" value="Chromosome 4"/>
</dbReference>
<dbReference type="Pfam" id="PF22770">
    <property type="entry name" value="POP1_C"/>
    <property type="match status" value="1"/>
</dbReference>
<dbReference type="InterPro" id="IPR009723">
    <property type="entry name" value="Pop1_N"/>
</dbReference>
<gene>
    <name evidence="8" type="ORF">NEZAVI_LOCUS8234</name>
</gene>
<feature type="domain" description="Pop1 N-terminal" evidence="5">
    <location>
        <begin position="105"/>
        <end position="178"/>
    </location>
</feature>
<protein>
    <submittedName>
        <fullName evidence="8">Uncharacterized protein</fullName>
    </submittedName>
</protein>
<reference evidence="8" key="1">
    <citation type="submission" date="2022-01" db="EMBL/GenBank/DDBJ databases">
        <authorList>
            <person name="King R."/>
        </authorList>
    </citation>
    <scope>NUCLEOTIDE SEQUENCE</scope>
</reference>
<organism evidence="8 9">
    <name type="scientific">Nezara viridula</name>
    <name type="common">Southern green stink bug</name>
    <name type="synonym">Cimex viridulus</name>
    <dbReference type="NCBI Taxonomy" id="85310"/>
    <lineage>
        <taxon>Eukaryota</taxon>
        <taxon>Metazoa</taxon>
        <taxon>Ecdysozoa</taxon>
        <taxon>Arthropoda</taxon>
        <taxon>Hexapoda</taxon>
        <taxon>Insecta</taxon>
        <taxon>Pterygota</taxon>
        <taxon>Neoptera</taxon>
        <taxon>Paraneoptera</taxon>
        <taxon>Hemiptera</taxon>
        <taxon>Heteroptera</taxon>
        <taxon>Panheteroptera</taxon>
        <taxon>Pentatomomorpha</taxon>
        <taxon>Pentatomoidea</taxon>
        <taxon>Pentatomidae</taxon>
        <taxon>Pentatominae</taxon>
        <taxon>Nezara</taxon>
    </lineage>
</organism>
<feature type="domain" description="Pop1 N-terminal" evidence="5">
    <location>
        <begin position="29"/>
        <end position="103"/>
    </location>
</feature>
<dbReference type="GO" id="GO:0005655">
    <property type="term" value="C:nucleolar ribonuclease P complex"/>
    <property type="evidence" value="ECO:0007669"/>
    <property type="project" value="InterPro"/>
</dbReference>
<feature type="domain" description="POPLD" evidence="6">
    <location>
        <begin position="500"/>
        <end position="588"/>
    </location>
</feature>